<evidence type="ECO:0000256" key="1">
    <source>
        <dbReference type="ARBA" id="ARBA00022723"/>
    </source>
</evidence>
<dbReference type="Proteomes" id="UP000032809">
    <property type="component" value="Chromosome I"/>
</dbReference>
<dbReference type="EMBL" id="LN824141">
    <property type="protein sequence ID" value="CEP79101.1"/>
    <property type="molecule type" value="Genomic_DNA"/>
</dbReference>
<dbReference type="PROSITE" id="PS01047">
    <property type="entry name" value="HMA_1"/>
    <property type="match status" value="1"/>
</dbReference>
<dbReference type="STRING" id="1006576.DTL3_1819"/>
<dbReference type="GO" id="GO:0046872">
    <property type="term" value="F:metal ion binding"/>
    <property type="evidence" value="ECO:0007669"/>
    <property type="project" value="UniProtKB-KW"/>
</dbReference>
<feature type="domain" description="HMA" evidence="2">
    <location>
        <begin position="1"/>
        <end position="64"/>
    </location>
</feature>
<evidence type="ECO:0000313" key="3">
    <source>
        <dbReference type="EMBL" id="CEP79101.1"/>
    </source>
</evidence>
<dbReference type="Gene3D" id="3.30.70.100">
    <property type="match status" value="1"/>
</dbReference>
<keyword evidence="4" id="KW-1185">Reference proteome</keyword>
<dbReference type="Pfam" id="PF00403">
    <property type="entry name" value="HMA"/>
    <property type="match status" value="1"/>
</dbReference>
<dbReference type="InterPro" id="IPR017969">
    <property type="entry name" value="Heavy-metal-associated_CS"/>
</dbReference>
<dbReference type="InterPro" id="IPR006121">
    <property type="entry name" value="HMA_dom"/>
</dbReference>
<name>A0A0C7NMG7_DEFTU</name>
<dbReference type="PROSITE" id="PS50846">
    <property type="entry name" value="HMA_2"/>
    <property type="match status" value="1"/>
</dbReference>
<evidence type="ECO:0000259" key="2">
    <source>
        <dbReference type="PROSITE" id="PS50846"/>
    </source>
</evidence>
<dbReference type="SUPFAM" id="SSF55008">
    <property type="entry name" value="HMA, heavy metal-associated domain"/>
    <property type="match status" value="1"/>
</dbReference>
<dbReference type="CDD" id="cd00371">
    <property type="entry name" value="HMA"/>
    <property type="match status" value="1"/>
</dbReference>
<dbReference type="InterPro" id="IPR036163">
    <property type="entry name" value="HMA_dom_sf"/>
</dbReference>
<dbReference type="KEGG" id="dtn:DTL3_1819"/>
<dbReference type="AlphaFoldDB" id="A0A0C7NMG7"/>
<sequence length="66" mass="7496">MRYVFDVPDMSCNHCKTIIEKQLKSSDIVTNYKVDLSSKKVEVETEGAPEEIIELLEEVGYTAKLS</sequence>
<dbReference type="HOGENOM" id="CLU_134973_5_3_0"/>
<gene>
    <name evidence="3" type="primary">copT1</name>
    <name evidence="3" type="ORF">DTL3_1819</name>
</gene>
<reference evidence="4" key="1">
    <citation type="submission" date="2014-11" db="EMBL/GenBank/DDBJ databases">
        <authorList>
            <person name="Wibberg D."/>
        </authorList>
    </citation>
    <scope>NUCLEOTIDE SEQUENCE [LARGE SCALE GENOMIC DNA]</scope>
    <source>
        <strain evidence="4">L3</strain>
    </source>
</reference>
<proteinExistence type="predicted"/>
<organism evidence="3 4">
    <name type="scientific">Defluviitoga tunisiensis</name>
    <dbReference type="NCBI Taxonomy" id="1006576"/>
    <lineage>
        <taxon>Bacteria</taxon>
        <taxon>Thermotogati</taxon>
        <taxon>Thermotogota</taxon>
        <taxon>Thermotogae</taxon>
        <taxon>Petrotogales</taxon>
        <taxon>Petrotogaceae</taxon>
        <taxon>Defluviitoga</taxon>
    </lineage>
</organism>
<protein>
    <submittedName>
        <fullName evidence="3">Copper chaperone</fullName>
    </submittedName>
</protein>
<evidence type="ECO:0000313" key="4">
    <source>
        <dbReference type="Proteomes" id="UP000032809"/>
    </source>
</evidence>
<dbReference type="OrthoDB" id="9813965at2"/>
<dbReference type="RefSeq" id="WP_045088427.1">
    <property type="nucleotide sequence ID" value="NZ_LN824141.1"/>
</dbReference>
<keyword evidence="1" id="KW-0479">Metal-binding</keyword>
<accession>A0A0C7NMG7</accession>